<evidence type="ECO:0000313" key="1">
    <source>
        <dbReference type="EMBL" id="OWZ12509.1"/>
    </source>
</evidence>
<name>A0A225W5R3_9STRA</name>
<sequence>MNVEISDCLATNRVLPTPAALSLRLGLLLPFHNLPGSWQAIQEYHRRNAGELKGLVKQIYQTARLRVVLVIRDTVNVLLATHQEASQQYVLHGLQTESFGEFCALRRLVSLVKEQLGVAVSIQTIQRILGRVDWLQYTKMDNTLALTPAHKEARLT</sequence>
<accession>A0A225W5R3</accession>
<comment type="caution">
    <text evidence="1">The sequence shown here is derived from an EMBL/GenBank/DDBJ whole genome shotgun (WGS) entry which is preliminary data.</text>
</comment>
<evidence type="ECO:0000313" key="2">
    <source>
        <dbReference type="Proteomes" id="UP000198211"/>
    </source>
</evidence>
<keyword evidence="2" id="KW-1185">Reference proteome</keyword>
<dbReference type="Proteomes" id="UP000198211">
    <property type="component" value="Unassembled WGS sequence"/>
</dbReference>
<organism evidence="1 2">
    <name type="scientific">Phytophthora megakarya</name>
    <dbReference type="NCBI Taxonomy" id="4795"/>
    <lineage>
        <taxon>Eukaryota</taxon>
        <taxon>Sar</taxon>
        <taxon>Stramenopiles</taxon>
        <taxon>Oomycota</taxon>
        <taxon>Peronosporomycetes</taxon>
        <taxon>Peronosporales</taxon>
        <taxon>Peronosporaceae</taxon>
        <taxon>Phytophthora</taxon>
    </lineage>
</organism>
<proteinExistence type="predicted"/>
<gene>
    <name evidence="1" type="ORF">PHMEG_00014317</name>
</gene>
<protein>
    <submittedName>
        <fullName evidence="1">Uncharacterized protein</fullName>
    </submittedName>
</protein>
<reference evidence="2" key="1">
    <citation type="submission" date="2017-03" db="EMBL/GenBank/DDBJ databases">
        <title>Phytopthora megakarya and P. palmivora, two closely related causual agents of cacao black pod achieved similar genome size and gene model numbers by different mechanisms.</title>
        <authorList>
            <person name="Ali S."/>
            <person name="Shao J."/>
            <person name="Larry D.J."/>
            <person name="Kronmiller B."/>
            <person name="Shen D."/>
            <person name="Strem M.D."/>
            <person name="Melnick R.L."/>
            <person name="Guiltinan M.J."/>
            <person name="Tyler B.M."/>
            <person name="Meinhardt L.W."/>
            <person name="Bailey B.A."/>
        </authorList>
    </citation>
    <scope>NUCLEOTIDE SEQUENCE [LARGE SCALE GENOMIC DNA]</scope>
    <source>
        <strain evidence="2">zdho120</strain>
    </source>
</reference>
<dbReference type="EMBL" id="NBNE01001825">
    <property type="protein sequence ID" value="OWZ12509.1"/>
    <property type="molecule type" value="Genomic_DNA"/>
</dbReference>
<dbReference type="AlphaFoldDB" id="A0A225W5R3"/>